<feature type="domain" description="Peptidase S8/S53" evidence="7">
    <location>
        <begin position="76"/>
        <end position="335"/>
    </location>
</feature>
<feature type="chain" id="PRO_5012715535" evidence="6">
    <location>
        <begin position="30"/>
        <end position="348"/>
    </location>
</feature>
<feature type="active site" description="Charge relay system" evidence="5">
    <location>
        <position position="119"/>
    </location>
</feature>
<comment type="caution">
    <text evidence="8">The sequence shown here is derived from an EMBL/GenBank/DDBJ whole genome shotgun (WGS) entry which is preliminary data.</text>
</comment>
<keyword evidence="3 5" id="KW-0378">Hydrolase</keyword>
<dbReference type="Pfam" id="PF00082">
    <property type="entry name" value="Peptidase_S8"/>
    <property type="match status" value="1"/>
</dbReference>
<keyword evidence="9" id="KW-1185">Reference proteome</keyword>
<keyword evidence="6" id="KW-0732">Signal</keyword>
<dbReference type="PANTHER" id="PTHR43806:SF11">
    <property type="entry name" value="CEREVISIN-RELATED"/>
    <property type="match status" value="1"/>
</dbReference>
<gene>
    <name evidence="8" type="primary">apr</name>
    <name evidence="8" type="ORF">SPMU_22360</name>
</gene>
<dbReference type="PROSITE" id="PS51892">
    <property type="entry name" value="SUBTILASE"/>
    <property type="match status" value="1"/>
</dbReference>
<dbReference type="InterPro" id="IPR050131">
    <property type="entry name" value="Peptidase_S8_subtilisin-like"/>
</dbReference>
<dbReference type="InterPro" id="IPR000209">
    <property type="entry name" value="Peptidase_S8/S53_dom"/>
</dbReference>
<dbReference type="AlphaFoldDB" id="A0A245ZJA7"/>
<dbReference type="EMBL" id="NBBJ01000003">
    <property type="protein sequence ID" value="OWK29814.1"/>
    <property type="molecule type" value="Genomic_DNA"/>
</dbReference>
<evidence type="ECO:0000313" key="8">
    <source>
        <dbReference type="EMBL" id="OWK29814.1"/>
    </source>
</evidence>
<dbReference type="RefSeq" id="WP_140418456.1">
    <property type="nucleotide sequence ID" value="NZ_NBBJ01000003.1"/>
</dbReference>
<proteinExistence type="inferred from homology"/>
<comment type="similarity">
    <text evidence="1 5">Belongs to the peptidase S8 family.</text>
</comment>
<evidence type="ECO:0000256" key="5">
    <source>
        <dbReference type="PROSITE-ProRule" id="PRU01240"/>
    </source>
</evidence>
<keyword evidence="4 5" id="KW-0720">Serine protease</keyword>
<evidence type="ECO:0000256" key="1">
    <source>
        <dbReference type="ARBA" id="ARBA00011073"/>
    </source>
</evidence>
<dbReference type="SUPFAM" id="SSF52743">
    <property type="entry name" value="Subtilisin-like"/>
    <property type="match status" value="1"/>
</dbReference>
<dbReference type="InterPro" id="IPR015500">
    <property type="entry name" value="Peptidase_S8_subtilisin-rel"/>
</dbReference>
<accession>A0A245ZJA7</accession>
<name>A0A245ZJA7_9SPHN</name>
<keyword evidence="2 5" id="KW-0645">Protease</keyword>
<reference evidence="8 9" key="1">
    <citation type="submission" date="2017-03" db="EMBL/GenBank/DDBJ databases">
        <title>Genome sequence of Sphingomonas mucosissima DSM 17494.</title>
        <authorList>
            <person name="Poehlein A."/>
            <person name="Wuebbeler J.H."/>
            <person name="Steinbuechel A."/>
            <person name="Daniel R."/>
        </authorList>
    </citation>
    <scope>NUCLEOTIDE SEQUENCE [LARGE SCALE GENOMIC DNA]</scope>
    <source>
        <strain evidence="8 9">DSM 17494</strain>
    </source>
</reference>
<evidence type="ECO:0000256" key="2">
    <source>
        <dbReference type="ARBA" id="ARBA00022670"/>
    </source>
</evidence>
<dbReference type="GO" id="GO:0006508">
    <property type="term" value="P:proteolysis"/>
    <property type="evidence" value="ECO:0007669"/>
    <property type="project" value="UniProtKB-KW"/>
</dbReference>
<sequence length="348" mass="35656">MPHFRSWRRAGALLPAVLSLVICPLPAVAGPGSPLGVAERGTTAETPPRRNSLEARLSWGVTAAGAARAYRKGATGQGVVVAMIDTGVSAAKLDMFSHLSPYSTDLVADRRAEGGDSAHGEQVASLLAARVDGAGTFGIAYGATLLPIRADRDGSCLRVCAFDPEVLAEAIDYAVDRGARVIGLPVAAQRPIRAIEPALERAVASGAVIVAAAGNDGGDQPVWPARYAADPRFGDAMIVAGASTLRGRAAAWTNKAGGTATRYLVAPGHQVIVGCTTRTCHLTSGTSYSVAYAAGALALLLSRAPDLPAGEAATLLLDHADDLGARGADRATGRGRLDVDRALRALGR</sequence>
<evidence type="ECO:0000256" key="6">
    <source>
        <dbReference type="SAM" id="SignalP"/>
    </source>
</evidence>
<protein>
    <submittedName>
        <fullName evidence="8">Subtilisin DY</fullName>
        <ecNumber evidence="8">3.4.21.62</ecNumber>
    </submittedName>
</protein>
<organism evidence="8 9">
    <name type="scientific">Sphingomonas mucosissima</name>
    <dbReference type="NCBI Taxonomy" id="370959"/>
    <lineage>
        <taxon>Bacteria</taxon>
        <taxon>Pseudomonadati</taxon>
        <taxon>Pseudomonadota</taxon>
        <taxon>Alphaproteobacteria</taxon>
        <taxon>Sphingomonadales</taxon>
        <taxon>Sphingomonadaceae</taxon>
        <taxon>Sphingomonas</taxon>
    </lineage>
</organism>
<dbReference type="PRINTS" id="PR00723">
    <property type="entry name" value="SUBTILISIN"/>
</dbReference>
<dbReference type="InterPro" id="IPR036852">
    <property type="entry name" value="Peptidase_S8/S53_dom_sf"/>
</dbReference>
<feature type="signal peptide" evidence="6">
    <location>
        <begin position="1"/>
        <end position="29"/>
    </location>
</feature>
<dbReference type="GO" id="GO:0004252">
    <property type="term" value="F:serine-type endopeptidase activity"/>
    <property type="evidence" value="ECO:0007669"/>
    <property type="project" value="UniProtKB-UniRule"/>
</dbReference>
<dbReference type="EC" id="3.4.21.62" evidence="8"/>
<feature type="active site" description="Charge relay system" evidence="5">
    <location>
        <position position="85"/>
    </location>
</feature>
<dbReference type="PANTHER" id="PTHR43806">
    <property type="entry name" value="PEPTIDASE S8"/>
    <property type="match status" value="1"/>
</dbReference>
<dbReference type="Proteomes" id="UP000197783">
    <property type="component" value="Unassembled WGS sequence"/>
</dbReference>
<dbReference type="OrthoDB" id="5405281at2"/>
<feature type="active site" description="Charge relay system" evidence="5">
    <location>
        <position position="287"/>
    </location>
</feature>
<evidence type="ECO:0000256" key="4">
    <source>
        <dbReference type="ARBA" id="ARBA00022825"/>
    </source>
</evidence>
<evidence type="ECO:0000313" key="9">
    <source>
        <dbReference type="Proteomes" id="UP000197783"/>
    </source>
</evidence>
<evidence type="ECO:0000256" key="3">
    <source>
        <dbReference type="ARBA" id="ARBA00022801"/>
    </source>
</evidence>
<dbReference type="Gene3D" id="3.40.50.200">
    <property type="entry name" value="Peptidase S8/S53 domain"/>
    <property type="match status" value="1"/>
</dbReference>
<evidence type="ECO:0000259" key="7">
    <source>
        <dbReference type="Pfam" id="PF00082"/>
    </source>
</evidence>